<name>A0A173LQB2_9ACTN</name>
<sequence>MKLSPTLAVATAISFALGFPFGTLAVPASTPATVMLVRFTVSAVIIGAIAAAMKLPWPRGWQMYHAAIVGIVSQGFQFLGVYIALDHGVPPAIAALIVAMNPVLTAVVATKILGEALSSRRVLALGIGIAAIFCAFAERLFGVGAVPIAALWAIVGLAGISLGGIYQQRYLHSGHSMTNYSIGVAAALVPAGALALFTGVEVSDWHTFGINTALIVLFNGLISSVLYMMCIKQGGAAATSMLFGVIPSIAAVASWIMLGQRLDVGIVAGLVLGALSCYLGYTQSRRKRASAVTGEKPVPPENDAVKDG</sequence>
<dbReference type="PANTHER" id="PTHR32322:SF2">
    <property type="entry name" value="EAMA DOMAIN-CONTAINING PROTEIN"/>
    <property type="match status" value="1"/>
</dbReference>
<comment type="subcellular location">
    <subcellularLocation>
        <location evidence="1">Membrane</location>
        <topology evidence="1">Multi-pass membrane protein</topology>
    </subcellularLocation>
</comment>
<feature type="transmembrane region" description="Helical" evidence="6">
    <location>
        <begin position="91"/>
        <end position="110"/>
    </location>
</feature>
<dbReference type="SUPFAM" id="SSF103481">
    <property type="entry name" value="Multidrug resistance efflux transporter EmrE"/>
    <property type="match status" value="2"/>
</dbReference>
<dbReference type="InterPro" id="IPR037185">
    <property type="entry name" value="EmrE-like"/>
</dbReference>
<evidence type="ECO:0000313" key="8">
    <source>
        <dbReference type="EMBL" id="ANI92962.1"/>
    </source>
</evidence>
<organism evidence="8 9">
    <name type="scientific">Dietzia timorensis</name>
    <dbReference type="NCBI Taxonomy" id="499555"/>
    <lineage>
        <taxon>Bacteria</taxon>
        <taxon>Bacillati</taxon>
        <taxon>Actinomycetota</taxon>
        <taxon>Actinomycetes</taxon>
        <taxon>Mycobacteriales</taxon>
        <taxon>Dietziaceae</taxon>
        <taxon>Dietzia</taxon>
    </lineage>
</organism>
<comment type="similarity">
    <text evidence="2">Belongs to the EamA transporter family.</text>
</comment>
<feature type="domain" description="EamA" evidence="7">
    <location>
        <begin position="7"/>
        <end position="135"/>
    </location>
</feature>
<evidence type="ECO:0000313" key="9">
    <source>
        <dbReference type="Proteomes" id="UP000186104"/>
    </source>
</evidence>
<dbReference type="PANTHER" id="PTHR32322">
    <property type="entry name" value="INNER MEMBRANE TRANSPORTER"/>
    <property type="match status" value="1"/>
</dbReference>
<evidence type="ECO:0000259" key="7">
    <source>
        <dbReference type="Pfam" id="PF00892"/>
    </source>
</evidence>
<feature type="transmembrane region" description="Helical" evidence="6">
    <location>
        <begin position="236"/>
        <end position="258"/>
    </location>
</feature>
<evidence type="ECO:0000256" key="5">
    <source>
        <dbReference type="ARBA" id="ARBA00023136"/>
    </source>
</evidence>
<evidence type="ECO:0000256" key="3">
    <source>
        <dbReference type="ARBA" id="ARBA00022692"/>
    </source>
</evidence>
<proteinExistence type="inferred from homology"/>
<reference evidence="8 9" key="1">
    <citation type="submission" date="2016-06" db="EMBL/GenBank/DDBJ databases">
        <title>Complete genome sequence of a saline-alkali tolerant type strain Dietzia timorensis ID05-A0528T.</title>
        <authorList>
            <person name="Wu X."/>
        </authorList>
    </citation>
    <scope>NUCLEOTIDE SEQUENCE [LARGE SCALE GENOMIC DNA]</scope>
    <source>
        <strain evidence="8 9">ID05-A0528</strain>
    </source>
</reference>
<feature type="transmembrane region" description="Helical" evidence="6">
    <location>
        <begin position="264"/>
        <end position="281"/>
    </location>
</feature>
<dbReference type="AlphaFoldDB" id="A0A173LQB2"/>
<protein>
    <recommendedName>
        <fullName evidence="7">EamA domain-containing protein</fullName>
    </recommendedName>
</protein>
<dbReference type="Pfam" id="PF00892">
    <property type="entry name" value="EamA"/>
    <property type="match status" value="2"/>
</dbReference>
<dbReference type="EMBL" id="CP015961">
    <property type="protein sequence ID" value="ANI92962.1"/>
    <property type="molecule type" value="Genomic_DNA"/>
</dbReference>
<dbReference type="RefSeq" id="WP_067473922.1">
    <property type="nucleotide sequence ID" value="NZ_CP015961.1"/>
</dbReference>
<dbReference type="STRING" id="499555.BJL86_2197"/>
<evidence type="ECO:0000256" key="4">
    <source>
        <dbReference type="ARBA" id="ARBA00022989"/>
    </source>
</evidence>
<dbReference type="InterPro" id="IPR000620">
    <property type="entry name" value="EamA_dom"/>
</dbReference>
<dbReference type="InterPro" id="IPR050638">
    <property type="entry name" value="AA-Vitamin_Transporters"/>
</dbReference>
<dbReference type="KEGG" id="dtm:BJL86_2197"/>
<evidence type="ECO:0000256" key="6">
    <source>
        <dbReference type="SAM" id="Phobius"/>
    </source>
</evidence>
<dbReference type="OrthoDB" id="4055477at2"/>
<feature type="transmembrane region" description="Helical" evidence="6">
    <location>
        <begin position="122"/>
        <end position="142"/>
    </location>
</feature>
<feature type="transmembrane region" description="Helical" evidence="6">
    <location>
        <begin position="148"/>
        <end position="166"/>
    </location>
</feature>
<keyword evidence="9" id="KW-1185">Reference proteome</keyword>
<keyword evidence="5 6" id="KW-0472">Membrane</keyword>
<dbReference type="GO" id="GO:0016020">
    <property type="term" value="C:membrane"/>
    <property type="evidence" value="ECO:0007669"/>
    <property type="project" value="UniProtKB-SubCell"/>
</dbReference>
<feature type="transmembrane region" description="Helical" evidence="6">
    <location>
        <begin position="178"/>
        <end position="197"/>
    </location>
</feature>
<evidence type="ECO:0000256" key="1">
    <source>
        <dbReference type="ARBA" id="ARBA00004141"/>
    </source>
</evidence>
<feature type="transmembrane region" description="Helical" evidence="6">
    <location>
        <begin position="209"/>
        <end position="229"/>
    </location>
</feature>
<evidence type="ECO:0000256" key="2">
    <source>
        <dbReference type="ARBA" id="ARBA00007362"/>
    </source>
</evidence>
<accession>A0A173LQB2</accession>
<dbReference type="Proteomes" id="UP000186104">
    <property type="component" value="Chromosome"/>
</dbReference>
<feature type="transmembrane region" description="Helical" evidence="6">
    <location>
        <begin position="35"/>
        <end position="52"/>
    </location>
</feature>
<keyword evidence="4 6" id="KW-1133">Transmembrane helix</keyword>
<gene>
    <name evidence="8" type="ORF">BJL86_2197</name>
</gene>
<feature type="transmembrane region" description="Helical" evidence="6">
    <location>
        <begin position="64"/>
        <end position="85"/>
    </location>
</feature>
<feature type="domain" description="EamA" evidence="7">
    <location>
        <begin position="148"/>
        <end position="279"/>
    </location>
</feature>
<keyword evidence="3 6" id="KW-0812">Transmembrane</keyword>